<keyword evidence="2" id="KW-1185">Reference proteome</keyword>
<reference evidence="1" key="4">
    <citation type="submission" date="2025-09" db="UniProtKB">
        <authorList>
            <consortium name="Ensembl"/>
        </authorList>
    </citation>
    <scope>IDENTIFICATION</scope>
</reference>
<dbReference type="InterPro" id="IPR011009">
    <property type="entry name" value="Kinase-like_dom_sf"/>
</dbReference>
<dbReference type="AlphaFoldDB" id="A0A3B1JLW3"/>
<reference evidence="1" key="3">
    <citation type="submission" date="2025-08" db="UniProtKB">
        <authorList>
            <consortium name="Ensembl"/>
        </authorList>
    </citation>
    <scope>IDENTIFICATION</scope>
</reference>
<dbReference type="Proteomes" id="UP000018467">
    <property type="component" value="Unassembled WGS sequence"/>
</dbReference>
<organism evidence="1 2">
    <name type="scientific">Astyanax mexicanus</name>
    <name type="common">Blind cave fish</name>
    <name type="synonym">Astyanax fasciatus mexicanus</name>
    <dbReference type="NCBI Taxonomy" id="7994"/>
    <lineage>
        <taxon>Eukaryota</taxon>
        <taxon>Metazoa</taxon>
        <taxon>Chordata</taxon>
        <taxon>Craniata</taxon>
        <taxon>Vertebrata</taxon>
        <taxon>Euteleostomi</taxon>
        <taxon>Actinopterygii</taxon>
        <taxon>Neopterygii</taxon>
        <taxon>Teleostei</taxon>
        <taxon>Ostariophysi</taxon>
        <taxon>Characiformes</taxon>
        <taxon>Characoidei</taxon>
        <taxon>Acestrorhamphidae</taxon>
        <taxon>Acestrorhamphinae</taxon>
        <taxon>Astyanax</taxon>
    </lineage>
</organism>
<dbReference type="Bgee" id="ENSAMXG00000033691">
    <property type="expression patterns" value="Expressed in testis and 2 other cell types or tissues"/>
</dbReference>
<sequence length="95" mass="10959">EVSQARALDWSVPFDYDVIESALAVKLAKSKRHRKKVAIKVVNLRKEDCEWAEKYLLQELAILGKVRHPHIANVTFYPLIISRILTGITCFSFVY</sequence>
<name>A0A3B1JLW3_ASTMX</name>
<reference evidence="2" key="2">
    <citation type="journal article" date="2014" name="Nat. Commun.">
        <title>The cavefish genome reveals candidate genes for eye loss.</title>
        <authorList>
            <person name="McGaugh S.E."/>
            <person name="Gross J.B."/>
            <person name="Aken B."/>
            <person name="Blin M."/>
            <person name="Borowsky R."/>
            <person name="Chalopin D."/>
            <person name="Hinaux H."/>
            <person name="Jeffery W.R."/>
            <person name="Keene A."/>
            <person name="Ma L."/>
            <person name="Minx P."/>
            <person name="Murphy D."/>
            <person name="O'Quin K.E."/>
            <person name="Retaux S."/>
            <person name="Rohner N."/>
            <person name="Searle S.M."/>
            <person name="Stahl B.A."/>
            <person name="Tabin C."/>
            <person name="Volff J.N."/>
            <person name="Yoshizawa M."/>
            <person name="Warren W.C."/>
        </authorList>
    </citation>
    <scope>NUCLEOTIDE SEQUENCE [LARGE SCALE GENOMIC DNA]</scope>
    <source>
        <strain evidence="2">female</strain>
    </source>
</reference>
<proteinExistence type="predicted"/>
<evidence type="ECO:0000313" key="2">
    <source>
        <dbReference type="Proteomes" id="UP000018467"/>
    </source>
</evidence>
<reference evidence="2" key="1">
    <citation type="submission" date="2013-03" db="EMBL/GenBank/DDBJ databases">
        <authorList>
            <person name="Jeffery W."/>
            <person name="Warren W."/>
            <person name="Wilson R.K."/>
        </authorList>
    </citation>
    <scope>NUCLEOTIDE SEQUENCE</scope>
    <source>
        <strain evidence="2">female</strain>
    </source>
</reference>
<dbReference type="InParanoid" id="A0A3B1JLW3"/>
<protein>
    <recommendedName>
        <fullName evidence="3">Protein kinase domain-containing protein</fullName>
    </recommendedName>
</protein>
<dbReference type="STRING" id="7994.ENSAMXP00000042711"/>
<dbReference type="Ensembl" id="ENSAMXT00000036066.1">
    <property type="protein sequence ID" value="ENSAMXP00000042711.1"/>
    <property type="gene ID" value="ENSAMXG00000033691.1"/>
</dbReference>
<evidence type="ECO:0008006" key="3">
    <source>
        <dbReference type="Google" id="ProtNLM"/>
    </source>
</evidence>
<evidence type="ECO:0000313" key="1">
    <source>
        <dbReference type="Ensembl" id="ENSAMXP00000042711.1"/>
    </source>
</evidence>
<accession>A0A3B1JLW3</accession>
<dbReference type="SUPFAM" id="SSF56112">
    <property type="entry name" value="Protein kinase-like (PK-like)"/>
    <property type="match status" value="1"/>
</dbReference>
<dbReference type="Gene3D" id="3.30.200.20">
    <property type="entry name" value="Phosphorylase Kinase, domain 1"/>
    <property type="match status" value="1"/>
</dbReference>